<dbReference type="PRINTS" id="PR00363">
    <property type="entry name" value="CYTOCHROMEB5"/>
</dbReference>
<reference evidence="7 8" key="1">
    <citation type="journal article" date="2021" name="Comput. Struct. Biotechnol. J.">
        <title>De novo genome assembly of the potent medicinal plant Rehmannia glutinosa using nanopore technology.</title>
        <authorList>
            <person name="Ma L."/>
            <person name="Dong C."/>
            <person name="Song C."/>
            <person name="Wang X."/>
            <person name="Zheng X."/>
            <person name="Niu Y."/>
            <person name="Chen S."/>
            <person name="Feng W."/>
        </authorList>
    </citation>
    <scope>NUCLEOTIDE SEQUENCE [LARGE SCALE GENOMIC DNA]</scope>
    <source>
        <strain evidence="7">DH-2019</strain>
    </source>
</reference>
<dbReference type="Proteomes" id="UP001318860">
    <property type="component" value="Unassembled WGS sequence"/>
</dbReference>
<keyword evidence="5" id="KW-0812">Transmembrane</keyword>
<evidence type="ECO:0000256" key="5">
    <source>
        <dbReference type="RuleBase" id="RU362121"/>
    </source>
</evidence>
<evidence type="ECO:0000256" key="4">
    <source>
        <dbReference type="ARBA" id="ARBA00038168"/>
    </source>
</evidence>
<proteinExistence type="inferred from homology"/>
<evidence type="ECO:0000256" key="1">
    <source>
        <dbReference type="ARBA" id="ARBA00022617"/>
    </source>
</evidence>
<dbReference type="InterPro" id="IPR001199">
    <property type="entry name" value="Cyt_B5-like_heme/steroid-bd"/>
</dbReference>
<sequence>MDANNITIGVALSTPSSKRHVYNEELSFLPLKNVLLMVYNVTPFLEEHPGGEEVMLMSTGKDATTDFEDVGHSNDAQEKMKEFYIGEIDTSTLPFKQENTPQIASSVANRDSGDSSKILLYILPLLIIGVAFLLRFYSKQD</sequence>
<evidence type="ECO:0000313" key="7">
    <source>
        <dbReference type="EMBL" id="KAK6137076.1"/>
    </source>
</evidence>
<dbReference type="EMBL" id="JABTTQ020000916">
    <property type="protein sequence ID" value="KAK6137076.1"/>
    <property type="molecule type" value="Genomic_DNA"/>
</dbReference>
<evidence type="ECO:0000256" key="2">
    <source>
        <dbReference type="ARBA" id="ARBA00022723"/>
    </source>
</evidence>
<keyword evidence="5" id="KW-0472">Membrane</keyword>
<dbReference type="Pfam" id="PF00173">
    <property type="entry name" value="Cyt-b5"/>
    <property type="match status" value="1"/>
</dbReference>
<evidence type="ECO:0000313" key="8">
    <source>
        <dbReference type="Proteomes" id="UP001318860"/>
    </source>
</evidence>
<keyword evidence="5" id="KW-1133">Transmembrane helix</keyword>
<organism evidence="7 8">
    <name type="scientific">Rehmannia glutinosa</name>
    <name type="common">Chinese foxglove</name>
    <dbReference type="NCBI Taxonomy" id="99300"/>
    <lineage>
        <taxon>Eukaryota</taxon>
        <taxon>Viridiplantae</taxon>
        <taxon>Streptophyta</taxon>
        <taxon>Embryophyta</taxon>
        <taxon>Tracheophyta</taxon>
        <taxon>Spermatophyta</taxon>
        <taxon>Magnoliopsida</taxon>
        <taxon>eudicotyledons</taxon>
        <taxon>Gunneridae</taxon>
        <taxon>Pentapetalae</taxon>
        <taxon>asterids</taxon>
        <taxon>lamiids</taxon>
        <taxon>Lamiales</taxon>
        <taxon>Orobanchaceae</taxon>
        <taxon>Rehmannieae</taxon>
        <taxon>Rehmannia</taxon>
    </lineage>
</organism>
<evidence type="ECO:0000256" key="3">
    <source>
        <dbReference type="ARBA" id="ARBA00023004"/>
    </source>
</evidence>
<evidence type="ECO:0000259" key="6">
    <source>
        <dbReference type="PROSITE" id="PS50255"/>
    </source>
</evidence>
<dbReference type="InterPro" id="IPR018506">
    <property type="entry name" value="Cyt_B5_heme-BS"/>
</dbReference>
<protein>
    <recommendedName>
        <fullName evidence="6">Cytochrome b5 heme-binding domain-containing protein</fullName>
    </recommendedName>
</protein>
<gene>
    <name evidence="7" type="ORF">DH2020_029187</name>
</gene>
<keyword evidence="2 5" id="KW-0479">Metal-binding</keyword>
<comment type="caution">
    <text evidence="7">The sequence shown here is derived from an EMBL/GenBank/DDBJ whole genome shotgun (WGS) entry which is preliminary data.</text>
</comment>
<dbReference type="SUPFAM" id="SSF55856">
    <property type="entry name" value="Cytochrome b5-like heme/steroid binding domain"/>
    <property type="match status" value="1"/>
</dbReference>
<accession>A0ABR0VPC0</accession>
<dbReference type="PROSITE" id="PS50255">
    <property type="entry name" value="CYTOCHROME_B5_2"/>
    <property type="match status" value="1"/>
</dbReference>
<dbReference type="Gene3D" id="3.10.120.10">
    <property type="entry name" value="Cytochrome b5-like heme/steroid binding domain"/>
    <property type="match status" value="1"/>
</dbReference>
<dbReference type="SMART" id="SM01117">
    <property type="entry name" value="Cyt-b5"/>
    <property type="match status" value="1"/>
</dbReference>
<name>A0ABR0VPC0_REHGL</name>
<feature type="transmembrane region" description="Helical" evidence="5">
    <location>
        <begin position="118"/>
        <end position="137"/>
    </location>
</feature>
<feature type="domain" description="Cytochrome b5 heme-binding" evidence="6">
    <location>
        <begin position="9"/>
        <end position="89"/>
    </location>
</feature>
<dbReference type="InterPro" id="IPR050668">
    <property type="entry name" value="Cytochrome_b5"/>
</dbReference>
<keyword evidence="8" id="KW-1185">Reference proteome</keyword>
<keyword evidence="3 5" id="KW-0408">Iron</keyword>
<dbReference type="PANTHER" id="PTHR19359">
    <property type="entry name" value="CYTOCHROME B5"/>
    <property type="match status" value="1"/>
</dbReference>
<comment type="similarity">
    <text evidence="4 5">Belongs to the cytochrome b5 family.</text>
</comment>
<dbReference type="PROSITE" id="PS00191">
    <property type="entry name" value="CYTOCHROME_B5_1"/>
    <property type="match status" value="1"/>
</dbReference>
<dbReference type="PANTHER" id="PTHR19359:SF135">
    <property type="entry name" value="CYTOCHROME B5 ISOFORM E"/>
    <property type="match status" value="1"/>
</dbReference>
<keyword evidence="1 5" id="KW-0349">Heme</keyword>
<dbReference type="InterPro" id="IPR036400">
    <property type="entry name" value="Cyt_B5-like_heme/steroid_sf"/>
</dbReference>